<evidence type="ECO:0000313" key="2">
    <source>
        <dbReference type="Proteomes" id="UP000502248"/>
    </source>
</evidence>
<gene>
    <name evidence="1" type="ORF">HH215_34990</name>
</gene>
<keyword evidence="2" id="KW-1185">Reference proteome</keyword>
<dbReference type="KEGG" id="cheb:HH215_34990"/>
<protein>
    <submittedName>
        <fullName evidence="1">Uncharacterized protein</fullName>
    </submittedName>
</protein>
<name>A0A7Z2VR12_9BACL</name>
<reference evidence="1 2" key="1">
    <citation type="submission" date="2020-04" db="EMBL/GenBank/DDBJ databases">
        <title>Genome sequencing of novel species.</title>
        <authorList>
            <person name="Heo J."/>
            <person name="Kim S.-J."/>
            <person name="Kim J.-S."/>
            <person name="Hong S.-B."/>
            <person name="Kwon S.-W."/>
        </authorList>
    </citation>
    <scope>NUCLEOTIDE SEQUENCE [LARGE SCALE GENOMIC DNA]</scope>
    <source>
        <strain evidence="1 2">MFER-1</strain>
    </source>
</reference>
<organism evidence="1 2">
    <name type="scientific">Cohnella herbarum</name>
    <dbReference type="NCBI Taxonomy" id="2728023"/>
    <lineage>
        <taxon>Bacteria</taxon>
        <taxon>Bacillati</taxon>
        <taxon>Bacillota</taxon>
        <taxon>Bacilli</taxon>
        <taxon>Bacillales</taxon>
        <taxon>Paenibacillaceae</taxon>
        <taxon>Cohnella</taxon>
    </lineage>
</organism>
<proteinExistence type="predicted"/>
<sequence length="111" mass="12925">MKTYVVELIPRPDLKYDSNKWATLLVLAYEKNEELYGVLKGIRSGGTRLRVGKATNGVKRWILKPDIDPSGKIAWASKSEYEEARDKYLMPHMEEIIMLLKKLEDRFPPSW</sequence>
<dbReference type="AlphaFoldDB" id="A0A7Z2VR12"/>
<accession>A0A7Z2VR12</accession>
<dbReference type="Proteomes" id="UP000502248">
    <property type="component" value="Chromosome"/>
</dbReference>
<evidence type="ECO:0000313" key="1">
    <source>
        <dbReference type="EMBL" id="QJD87888.1"/>
    </source>
</evidence>
<dbReference type="RefSeq" id="WP_169284130.1">
    <property type="nucleotide sequence ID" value="NZ_CP051680.1"/>
</dbReference>
<dbReference type="EMBL" id="CP051680">
    <property type="protein sequence ID" value="QJD87888.1"/>
    <property type="molecule type" value="Genomic_DNA"/>
</dbReference>